<keyword evidence="2 4" id="KW-0686">Riboflavin biosynthesis</keyword>
<accession>A0ABR4D331</accession>
<proteinExistence type="inferred from homology"/>
<keyword evidence="4" id="KW-0460">Magnesium</keyword>
<dbReference type="GeneID" id="98128731"/>
<gene>
    <name evidence="5" type="ORF">VTJ83DRAFT_7282</name>
</gene>
<comment type="cofactor">
    <cofactor evidence="4">
        <name>Mg(2+)</name>
        <dbReference type="ChEBI" id="CHEBI:18420"/>
    </cofactor>
    <cofactor evidence="4">
        <name>Mn(2+)</name>
        <dbReference type="ChEBI" id="CHEBI:29035"/>
    </cofactor>
    <text evidence="4">Binds 2 divalent metal cations per subunit. Magnesium or manganese.</text>
</comment>
<dbReference type="SUPFAM" id="SSF55821">
    <property type="entry name" value="YrdC/RibB"/>
    <property type="match status" value="1"/>
</dbReference>
<evidence type="ECO:0000313" key="5">
    <source>
        <dbReference type="EMBL" id="KAL2264772.1"/>
    </source>
</evidence>
<evidence type="ECO:0000313" key="6">
    <source>
        <dbReference type="Proteomes" id="UP001600064"/>
    </source>
</evidence>
<dbReference type="RefSeq" id="XP_070863499.1">
    <property type="nucleotide sequence ID" value="XM_071014087.1"/>
</dbReference>
<evidence type="ECO:0000256" key="2">
    <source>
        <dbReference type="ARBA" id="ARBA00022619"/>
    </source>
</evidence>
<keyword evidence="6" id="KW-1185">Reference proteome</keyword>
<dbReference type="InterPro" id="IPR000422">
    <property type="entry name" value="DHBP_synthase_RibB"/>
</dbReference>
<dbReference type="Gene3D" id="3.90.870.10">
    <property type="entry name" value="DHBP synthase"/>
    <property type="match status" value="1"/>
</dbReference>
<comment type="subunit">
    <text evidence="4">Homodimer.</text>
</comment>
<dbReference type="EC" id="4.1.99.12" evidence="4"/>
<protein>
    <recommendedName>
        <fullName evidence="4">3,4-dihydroxy-2-butanone 4-phosphate synthase</fullName>
        <shortName evidence="4">DHBP synthase</shortName>
        <ecNumber evidence="4">4.1.99.12</ecNumber>
    </recommendedName>
</protein>
<dbReference type="NCBIfam" id="TIGR00506">
    <property type="entry name" value="ribB"/>
    <property type="match status" value="1"/>
</dbReference>
<comment type="caution">
    <text evidence="5">The sequence shown here is derived from an EMBL/GenBank/DDBJ whole genome shotgun (WGS) entry which is preliminary data.</text>
</comment>
<dbReference type="EMBL" id="JAZGUE010000007">
    <property type="protein sequence ID" value="KAL2264772.1"/>
    <property type="molecule type" value="Genomic_DNA"/>
</dbReference>
<dbReference type="InterPro" id="IPR017945">
    <property type="entry name" value="DHBP_synth_RibB-like_a/b_dom"/>
</dbReference>
<evidence type="ECO:0000256" key="3">
    <source>
        <dbReference type="ARBA" id="ARBA00022723"/>
    </source>
</evidence>
<keyword evidence="4" id="KW-0464">Manganese</keyword>
<comment type="catalytic activity">
    <reaction evidence="4">
        <text>D-ribulose 5-phosphate = (2S)-2-hydroxy-3-oxobutyl phosphate + formate + H(+)</text>
        <dbReference type="Rhea" id="RHEA:18457"/>
        <dbReference type="ChEBI" id="CHEBI:15378"/>
        <dbReference type="ChEBI" id="CHEBI:15740"/>
        <dbReference type="ChEBI" id="CHEBI:58121"/>
        <dbReference type="ChEBI" id="CHEBI:58830"/>
        <dbReference type="EC" id="4.1.99.12"/>
    </reaction>
</comment>
<name>A0ABR4D331_9PEZI</name>
<comment type="function">
    <text evidence="4">Catalyzes the conversion of D-ribulose 5-phosphate to formate and 3,4-dihydroxy-2-butanone 4-phosphate.</text>
</comment>
<keyword evidence="3 4" id="KW-0479">Metal-binding</keyword>
<comment type="similarity">
    <text evidence="4">Belongs to the DHBP synthase family.</text>
</comment>
<organism evidence="5 6">
    <name type="scientific">Remersonia thermophila</name>
    <dbReference type="NCBI Taxonomy" id="72144"/>
    <lineage>
        <taxon>Eukaryota</taxon>
        <taxon>Fungi</taxon>
        <taxon>Dikarya</taxon>
        <taxon>Ascomycota</taxon>
        <taxon>Pezizomycotina</taxon>
        <taxon>Sordariomycetes</taxon>
        <taxon>Sordariomycetidae</taxon>
        <taxon>Sordariales</taxon>
        <taxon>Sordariales incertae sedis</taxon>
        <taxon>Remersonia</taxon>
    </lineage>
</organism>
<dbReference type="Pfam" id="PF00926">
    <property type="entry name" value="DHBP_synthase"/>
    <property type="match status" value="1"/>
</dbReference>
<reference evidence="5 6" key="1">
    <citation type="journal article" date="2024" name="Commun. Biol.">
        <title>Comparative genomic analysis of thermophilic fungi reveals convergent evolutionary adaptations and gene losses.</title>
        <authorList>
            <person name="Steindorff A.S."/>
            <person name="Aguilar-Pontes M.V."/>
            <person name="Robinson A.J."/>
            <person name="Andreopoulos B."/>
            <person name="LaButti K."/>
            <person name="Kuo A."/>
            <person name="Mondo S."/>
            <person name="Riley R."/>
            <person name="Otillar R."/>
            <person name="Haridas S."/>
            <person name="Lipzen A."/>
            <person name="Grimwood J."/>
            <person name="Schmutz J."/>
            <person name="Clum A."/>
            <person name="Reid I.D."/>
            <person name="Moisan M.C."/>
            <person name="Butler G."/>
            <person name="Nguyen T.T.M."/>
            <person name="Dewar K."/>
            <person name="Conant G."/>
            <person name="Drula E."/>
            <person name="Henrissat B."/>
            <person name="Hansel C."/>
            <person name="Singer S."/>
            <person name="Hutchinson M.I."/>
            <person name="de Vries R.P."/>
            <person name="Natvig D.O."/>
            <person name="Powell A.J."/>
            <person name="Tsang A."/>
            <person name="Grigoriev I.V."/>
        </authorList>
    </citation>
    <scope>NUCLEOTIDE SEQUENCE [LARGE SCALE GENOMIC DNA]</scope>
    <source>
        <strain evidence="5 6">ATCC 22073</strain>
    </source>
</reference>
<sequence>MPSTTTTTTADDQIPASQFDSIPDVIQSFRNNEFVVVLDDPSRENEADLIIAAESVTTQQMAFMVRHSSGLICAPLLPSRAQHLDLPPMVPRNQDPRGTDYTVSVDAADPAVTTGISAHDRALACRALAADASTPASFRRPGHVFPLRAKAGGVRQRRGHTEAGVDLCRLAGKKPVAVICELVDDGTEVEGRALREEPGMLRGEACIAFARKWGLKVCTIADLVDYIEKVEGRLEVNGS</sequence>
<evidence type="ECO:0000256" key="1">
    <source>
        <dbReference type="ARBA" id="ARBA00004904"/>
    </source>
</evidence>
<dbReference type="PANTHER" id="PTHR21327:SF18">
    <property type="entry name" value="3,4-DIHYDROXY-2-BUTANONE 4-PHOSPHATE SYNTHASE"/>
    <property type="match status" value="1"/>
</dbReference>
<comment type="pathway">
    <text evidence="1 4">Cofactor biosynthesis; riboflavin biosynthesis; 2-hydroxy-3-oxobutyl phosphate from D-ribulose 5-phosphate: step 1/1.</text>
</comment>
<dbReference type="Proteomes" id="UP001600064">
    <property type="component" value="Unassembled WGS sequence"/>
</dbReference>
<dbReference type="PANTHER" id="PTHR21327">
    <property type="entry name" value="GTP CYCLOHYDROLASE II-RELATED"/>
    <property type="match status" value="1"/>
</dbReference>
<evidence type="ECO:0000256" key="4">
    <source>
        <dbReference type="RuleBase" id="RU003843"/>
    </source>
</evidence>
<keyword evidence="4" id="KW-0456">Lyase</keyword>